<dbReference type="EMBL" id="JABANO010032274">
    <property type="protein sequence ID" value="KAF4708857.1"/>
    <property type="molecule type" value="Genomic_DNA"/>
</dbReference>
<gene>
    <name evidence="1" type="ORF">FOZ63_030778</name>
</gene>
<dbReference type="AlphaFoldDB" id="A0A7J6QKR1"/>
<proteinExistence type="predicted"/>
<dbReference type="InterPro" id="IPR036465">
    <property type="entry name" value="vWFA_dom_sf"/>
</dbReference>
<organism evidence="1 2">
    <name type="scientific">Perkinsus olseni</name>
    <name type="common">Perkinsus atlanticus</name>
    <dbReference type="NCBI Taxonomy" id="32597"/>
    <lineage>
        <taxon>Eukaryota</taxon>
        <taxon>Sar</taxon>
        <taxon>Alveolata</taxon>
        <taxon>Perkinsozoa</taxon>
        <taxon>Perkinsea</taxon>
        <taxon>Perkinsida</taxon>
        <taxon>Perkinsidae</taxon>
        <taxon>Perkinsus</taxon>
    </lineage>
</organism>
<dbReference type="SUPFAM" id="SSF53300">
    <property type="entry name" value="vWA-like"/>
    <property type="match status" value="1"/>
</dbReference>
<evidence type="ECO:0000313" key="1">
    <source>
        <dbReference type="EMBL" id="KAF4708857.1"/>
    </source>
</evidence>
<reference evidence="1 2" key="1">
    <citation type="submission" date="2020-04" db="EMBL/GenBank/DDBJ databases">
        <title>Perkinsus olseni comparative genomics.</title>
        <authorList>
            <person name="Bogema D.R."/>
        </authorList>
    </citation>
    <scope>NUCLEOTIDE SEQUENCE [LARGE SCALE GENOMIC DNA]</scope>
    <source>
        <strain evidence="1 2">ATCC PRA-207</strain>
    </source>
</reference>
<evidence type="ECO:0008006" key="3">
    <source>
        <dbReference type="Google" id="ProtNLM"/>
    </source>
</evidence>
<feature type="non-terminal residue" evidence="1">
    <location>
        <position position="467"/>
    </location>
</feature>
<evidence type="ECO:0000313" key="2">
    <source>
        <dbReference type="Proteomes" id="UP000553632"/>
    </source>
</evidence>
<comment type="caution">
    <text evidence="1">The sequence shown here is derived from an EMBL/GenBank/DDBJ whole genome shotgun (WGS) entry which is preliminary data.</text>
</comment>
<keyword evidence="2" id="KW-1185">Reference proteome</keyword>
<accession>A0A7J6QKR1</accession>
<dbReference type="Gene3D" id="3.40.50.410">
    <property type="entry name" value="von Willebrand factor, type A domain"/>
    <property type="match status" value="1"/>
</dbReference>
<sequence length="467" mass="50244">VGVDLSRTQGSEAEEIIRGLGGFSVPLYRVLSAGICLASSIAPLMQRLTSFDGHDIAKSSHSEVSFVHAASGSLPRGMACPPMVLLIQTAGGCQSSGARDPRQSSGYLAALLAIMHRGSHPRLVIIIVDLSSATSIGSETRRGDILAEAEVLIRSLPSYYIVNVIVARDEAELIQQQATASDREFLLSRLKSSVPNGGYNLTAAFMLAAEVAASFDSDCSSVIFSITSSYPTAPEAHDEEVAVMAWLQQALSPSTRIFTAVMHGSFHLENPQDTSKRYYNSTTGYNRYEQHVSRLLKPIACTFGGVHQVILEPKRAWGSLLEAYTSLYTFAMPNPSGGRPDYPVAYSLLGPTTREHSECRSPAVTSVELQSIRLKLAGEACVDDELAGNIQSYQRESFAEAPLEERLAAERPQGASRHIHDLSRGLCFLAVLVASTMTIDNGNAARGLRSEALSEDKSSTSCGQLLD</sequence>
<dbReference type="Proteomes" id="UP000553632">
    <property type="component" value="Unassembled WGS sequence"/>
</dbReference>
<feature type="non-terminal residue" evidence="1">
    <location>
        <position position="1"/>
    </location>
</feature>
<protein>
    <recommendedName>
        <fullName evidence="3">VWFA domain-containing protein</fullName>
    </recommendedName>
</protein>
<name>A0A7J6QKR1_PEROL</name>